<evidence type="ECO:0000256" key="3">
    <source>
        <dbReference type="ARBA" id="ARBA00023015"/>
    </source>
</evidence>
<keyword evidence="5" id="KW-0804">Transcription</keyword>
<dbReference type="GO" id="GO:0005524">
    <property type="term" value="F:ATP binding"/>
    <property type="evidence" value="ECO:0007669"/>
    <property type="project" value="UniProtKB-KW"/>
</dbReference>
<sequence>MMSKPLGKILVIDDNEDILLAAKMLLKKNADLVQVESNPGKIPFLLKNDSYDVILLDMNFTKDTTSGKEGFHWLEQILEIDPNAVVVMITAYGDVETAVNAVKQGATDFVLKPWNNEKLIATLTSAVRLKKSYEEVKSLKEEKTELSSALNKMPGSEGIVIGDSPAMRKVFALISKVGKTDANILILGENGTGKEVIARAVHEQSLRHENVFIGVDMGSISETLFQSELFGHKKGAFTDAREDRAGRFEIANKGTLFLDEIGNLPMTLQSKLLTVLQKREVIRVGDNKTIPVDIRLVCATNMPVYEMVENKEFRQDLLYRINTVEIHLPPLRDRAEDIPLLVAHFLKIYANKYRKGKMKVAASTMKKLQKYYWPGNVRELQHALERAVIMADTDTLQPTDFTFLVEKKKEEEDFDLSEFDLDTVEKMMIQKAVSKYSGNISKAAKSLGLTRASLYRRLEKHGL</sequence>
<dbReference type="PANTHER" id="PTHR32071:SF113">
    <property type="entry name" value="ALGINATE BIOSYNTHESIS TRANSCRIPTIONAL REGULATORY PROTEIN ALGB"/>
    <property type="match status" value="1"/>
</dbReference>
<dbReference type="InterPro" id="IPR058031">
    <property type="entry name" value="AAA_lid_NorR"/>
</dbReference>
<feature type="domain" description="Response regulatory" evidence="8">
    <location>
        <begin position="8"/>
        <end position="127"/>
    </location>
</feature>
<dbReference type="PANTHER" id="PTHR32071">
    <property type="entry name" value="TRANSCRIPTIONAL REGULATORY PROTEIN"/>
    <property type="match status" value="1"/>
</dbReference>
<gene>
    <name evidence="9" type="ORF">KMW28_27935</name>
</gene>
<dbReference type="Gene3D" id="3.40.50.2300">
    <property type="match status" value="1"/>
</dbReference>
<dbReference type="Pfam" id="PF00072">
    <property type="entry name" value="Response_reg"/>
    <property type="match status" value="1"/>
</dbReference>
<dbReference type="RefSeq" id="WP_183363968.1">
    <property type="nucleotide sequence ID" value="NZ_CP076133.1"/>
</dbReference>
<dbReference type="SMART" id="SM00382">
    <property type="entry name" value="AAA"/>
    <property type="match status" value="1"/>
</dbReference>
<evidence type="ECO:0000259" key="7">
    <source>
        <dbReference type="PROSITE" id="PS50045"/>
    </source>
</evidence>
<accession>A0AAX1NDH5</accession>
<dbReference type="SUPFAM" id="SSF52172">
    <property type="entry name" value="CheY-like"/>
    <property type="match status" value="1"/>
</dbReference>
<dbReference type="Pfam" id="PF25601">
    <property type="entry name" value="AAA_lid_14"/>
    <property type="match status" value="1"/>
</dbReference>
<keyword evidence="6" id="KW-0597">Phosphoprotein</keyword>
<evidence type="ECO:0000256" key="1">
    <source>
        <dbReference type="ARBA" id="ARBA00022741"/>
    </source>
</evidence>
<keyword evidence="4" id="KW-0238">DNA-binding</keyword>
<protein>
    <submittedName>
        <fullName evidence="9">Sigma 54-interacting transcriptional regulator</fullName>
    </submittedName>
</protein>
<evidence type="ECO:0000256" key="2">
    <source>
        <dbReference type="ARBA" id="ARBA00022840"/>
    </source>
</evidence>
<evidence type="ECO:0000313" key="10">
    <source>
        <dbReference type="Proteomes" id="UP000678679"/>
    </source>
</evidence>
<dbReference type="GO" id="GO:0043565">
    <property type="term" value="F:sequence-specific DNA binding"/>
    <property type="evidence" value="ECO:0007669"/>
    <property type="project" value="InterPro"/>
</dbReference>
<dbReference type="Gene3D" id="3.40.50.300">
    <property type="entry name" value="P-loop containing nucleotide triphosphate hydrolases"/>
    <property type="match status" value="1"/>
</dbReference>
<dbReference type="PROSITE" id="PS00676">
    <property type="entry name" value="SIGMA54_INTERACT_2"/>
    <property type="match status" value="1"/>
</dbReference>
<feature type="domain" description="Sigma-54 factor interaction" evidence="7">
    <location>
        <begin position="160"/>
        <end position="389"/>
    </location>
</feature>
<dbReference type="InterPro" id="IPR027417">
    <property type="entry name" value="P-loop_NTPase"/>
</dbReference>
<dbReference type="InterPro" id="IPR002078">
    <property type="entry name" value="Sigma_54_int"/>
</dbReference>
<dbReference type="InterPro" id="IPR025944">
    <property type="entry name" value="Sigma_54_int_dom_CS"/>
</dbReference>
<dbReference type="CDD" id="cd00009">
    <property type="entry name" value="AAA"/>
    <property type="match status" value="1"/>
</dbReference>
<dbReference type="GO" id="GO:0000160">
    <property type="term" value="P:phosphorelay signal transduction system"/>
    <property type="evidence" value="ECO:0007669"/>
    <property type="project" value="InterPro"/>
</dbReference>
<evidence type="ECO:0000313" key="9">
    <source>
        <dbReference type="EMBL" id="QWG05578.1"/>
    </source>
</evidence>
<keyword evidence="1" id="KW-0547">Nucleotide-binding</keyword>
<dbReference type="Pfam" id="PF02954">
    <property type="entry name" value="HTH_8"/>
    <property type="match status" value="1"/>
</dbReference>
<dbReference type="PRINTS" id="PR01590">
    <property type="entry name" value="HTHFIS"/>
</dbReference>
<reference evidence="9 10" key="1">
    <citation type="submission" date="2021-05" db="EMBL/GenBank/DDBJ databases">
        <title>Comparative genomic studies on the polysaccharide-degrading batcterial strains of the Flammeovirga genus.</title>
        <authorList>
            <person name="Zewei F."/>
            <person name="Zheng Z."/>
            <person name="Yu L."/>
            <person name="Ruyue G."/>
            <person name="Yanhong M."/>
            <person name="Yuanyuan C."/>
            <person name="Jingyan G."/>
            <person name="Wenjun H."/>
        </authorList>
    </citation>
    <scope>NUCLEOTIDE SEQUENCE [LARGE SCALE GENOMIC DNA]</scope>
    <source>
        <strain evidence="9 10">NBRC:100898</strain>
    </source>
</reference>
<name>A0AAX1NDH5_9BACT</name>
<organism evidence="9 10">
    <name type="scientific">Flammeovirga yaeyamensis</name>
    <dbReference type="NCBI Taxonomy" id="367791"/>
    <lineage>
        <taxon>Bacteria</taxon>
        <taxon>Pseudomonadati</taxon>
        <taxon>Bacteroidota</taxon>
        <taxon>Cytophagia</taxon>
        <taxon>Cytophagales</taxon>
        <taxon>Flammeovirgaceae</taxon>
        <taxon>Flammeovirga</taxon>
    </lineage>
</organism>
<dbReference type="SUPFAM" id="SSF46689">
    <property type="entry name" value="Homeodomain-like"/>
    <property type="match status" value="1"/>
</dbReference>
<dbReference type="GO" id="GO:0006355">
    <property type="term" value="P:regulation of DNA-templated transcription"/>
    <property type="evidence" value="ECO:0007669"/>
    <property type="project" value="InterPro"/>
</dbReference>
<dbReference type="PROSITE" id="PS00688">
    <property type="entry name" value="SIGMA54_INTERACT_3"/>
    <property type="match status" value="1"/>
</dbReference>
<keyword evidence="3" id="KW-0805">Transcription regulation</keyword>
<keyword evidence="2" id="KW-0067">ATP-binding</keyword>
<dbReference type="InterPro" id="IPR011006">
    <property type="entry name" value="CheY-like_superfamily"/>
</dbReference>
<dbReference type="Gene3D" id="1.10.8.60">
    <property type="match status" value="1"/>
</dbReference>
<feature type="modified residue" description="4-aspartylphosphate" evidence="6">
    <location>
        <position position="57"/>
    </location>
</feature>
<dbReference type="InterPro" id="IPR025943">
    <property type="entry name" value="Sigma_54_int_dom_ATP-bd_2"/>
</dbReference>
<dbReference type="InterPro" id="IPR002197">
    <property type="entry name" value="HTH_Fis"/>
</dbReference>
<evidence type="ECO:0000256" key="6">
    <source>
        <dbReference type="PROSITE-ProRule" id="PRU00169"/>
    </source>
</evidence>
<keyword evidence="10" id="KW-1185">Reference proteome</keyword>
<dbReference type="SMART" id="SM00448">
    <property type="entry name" value="REC"/>
    <property type="match status" value="1"/>
</dbReference>
<proteinExistence type="predicted"/>
<dbReference type="InterPro" id="IPR001789">
    <property type="entry name" value="Sig_transdc_resp-reg_receiver"/>
</dbReference>
<evidence type="ECO:0000259" key="8">
    <source>
        <dbReference type="PROSITE" id="PS50110"/>
    </source>
</evidence>
<dbReference type="FunFam" id="3.40.50.300:FF:000006">
    <property type="entry name" value="DNA-binding transcriptional regulator NtrC"/>
    <property type="match status" value="1"/>
</dbReference>
<dbReference type="AlphaFoldDB" id="A0AAX1NDH5"/>
<dbReference type="InterPro" id="IPR003593">
    <property type="entry name" value="AAA+_ATPase"/>
</dbReference>
<dbReference type="InterPro" id="IPR009057">
    <property type="entry name" value="Homeodomain-like_sf"/>
</dbReference>
<evidence type="ECO:0000256" key="5">
    <source>
        <dbReference type="ARBA" id="ARBA00023163"/>
    </source>
</evidence>
<dbReference type="Gene3D" id="1.10.10.60">
    <property type="entry name" value="Homeodomain-like"/>
    <property type="match status" value="1"/>
</dbReference>
<dbReference type="Proteomes" id="UP000678679">
    <property type="component" value="Chromosome 2"/>
</dbReference>
<evidence type="ECO:0000256" key="4">
    <source>
        <dbReference type="ARBA" id="ARBA00023125"/>
    </source>
</evidence>
<dbReference type="PROSITE" id="PS50110">
    <property type="entry name" value="RESPONSE_REGULATORY"/>
    <property type="match status" value="1"/>
</dbReference>
<dbReference type="KEGG" id="fya:KMW28_27935"/>
<dbReference type="Pfam" id="PF00158">
    <property type="entry name" value="Sigma54_activat"/>
    <property type="match status" value="1"/>
</dbReference>
<dbReference type="EMBL" id="CP076133">
    <property type="protein sequence ID" value="QWG05578.1"/>
    <property type="molecule type" value="Genomic_DNA"/>
</dbReference>
<dbReference type="PROSITE" id="PS50045">
    <property type="entry name" value="SIGMA54_INTERACT_4"/>
    <property type="match status" value="1"/>
</dbReference>
<dbReference type="SUPFAM" id="SSF52540">
    <property type="entry name" value="P-loop containing nucleoside triphosphate hydrolases"/>
    <property type="match status" value="1"/>
</dbReference>